<dbReference type="GO" id="GO:0016709">
    <property type="term" value="F:oxidoreductase activity, acting on paired donors, with incorporation or reduction of molecular oxygen, NAD(P)H as one donor, and incorporation of one atom of oxygen"/>
    <property type="evidence" value="ECO:0007669"/>
    <property type="project" value="UniProtKB-ARBA"/>
</dbReference>
<gene>
    <name evidence="5" type="ORF">B5V03_02030</name>
</gene>
<dbReference type="NCBIfam" id="NF004780">
    <property type="entry name" value="PRK06126.1"/>
    <property type="match status" value="1"/>
</dbReference>
<dbReference type="InterPro" id="IPR050641">
    <property type="entry name" value="RIFMO-like"/>
</dbReference>
<dbReference type="InterPro" id="IPR002938">
    <property type="entry name" value="FAD-bd"/>
</dbReference>
<evidence type="ECO:0000256" key="1">
    <source>
        <dbReference type="ARBA" id="ARBA00001974"/>
    </source>
</evidence>
<feature type="domain" description="FAD-binding" evidence="4">
    <location>
        <begin position="275"/>
        <end position="357"/>
    </location>
</feature>
<protein>
    <recommendedName>
        <fullName evidence="4">FAD-binding domain-containing protein</fullName>
    </recommendedName>
</protein>
<feature type="domain" description="FAD-binding" evidence="4">
    <location>
        <begin position="11"/>
        <end position="218"/>
    </location>
</feature>
<evidence type="ECO:0000256" key="3">
    <source>
        <dbReference type="ARBA" id="ARBA00022827"/>
    </source>
</evidence>
<dbReference type="PANTHER" id="PTHR43004">
    <property type="entry name" value="TRK SYSTEM POTASSIUM UPTAKE PROTEIN"/>
    <property type="match status" value="1"/>
</dbReference>
<dbReference type="Pfam" id="PF21274">
    <property type="entry name" value="Rng_hyd_C"/>
    <property type="match status" value="1"/>
</dbReference>
<keyword evidence="3" id="KW-0274">FAD</keyword>
<dbReference type="Pfam" id="PF01494">
    <property type="entry name" value="FAD_binding_3"/>
    <property type="match status" value="2"/>
</dbReference>
<comment type="cofactor">
    <cofactor evidence="1">
        <name>FAD</name>
        <dbReference type="ChEBI" id="CHEBI:57692"/>
    </cofactor>
</comment>
<organism evidence="5 6">
    <name type="scientific">Bradyrhizobium betae</name>
    <dbReference type="NCBI Taxonomy" id="244734"/>
    <lineage>
        <taxon>Bacteria</taxon>
        <taxon>Pseudomonadati</taxon>
        <taxon>Pseudomonadota</taxon>
        <taxon>Alphaproteobacteria</taxon>
        <taxon>Hyphomicrobiales</taxon>
        <taxon>Nitrobacteraceae</taxon>
        <taxon>Bradyrhizobium</taxon>
    </lineage>
</organism>
<evidence type="ECO:0000313" key="6">
    <source>
        <dbReference type="Proteomes" id="UP000290819"/>
    </source>
</evidence>
<keyword evidence="6" id="KW-1185">Reference proteome</keyword>
<dbReference type="PRINTS" id="PR00420">
    <property type="entry name" value="RNGMNOXGNASE"/>
</dbReference>
<dbReference type="AlphaFoldDB" id="A0A4Q1VRZ8"/>
<sequence>MTSVEKQPVEFDVIVAGAGPVGLTLAIDLGRRGVRCLLMERQPSTGPWPKMDRSNARTMEFFRRMGIAERVRALGYPDDVPMDVFVITRLVDPPLAHLKYPSVGEYRKAIAECTDGSQPLEPYQLVSQNKLEPLLREVAEATPNVTVRYGLELLSFEQDADSVRVKARCLDGGEEVHTARYLVGSDGGASAVRKQLDIKLQGTGGIRSMRQVCFRSEELFDRIPIGKGRHYYVADELGSTLIVQGDRKEFTLHSGLPEGTDFREAILDVVGFPFEFEILNVTNWTLHLLVAERYREKRVCLAGDSAHLVIPTGGLGMNSGVGDALDLSWKLAGTIAGWGGEQLLASYEYERRLVGLKNRDSSGWAAAGQLEWRKWWRSEIRDDSARGAEVRATLGRAAQHHHARIYAMVGVELGYSYAGSPLIRSEPGSLPDWTVTTYTPHTTPGVRIPHMWLKDGRALQDVLGQNYTILDLRADSDVSDLQSEFASINAPLDVVRLDEPHVREVFGASLFLLRPDLHIVWRGSKPPVGVDARALCALATGNVSTFEVEHLRAMTPENAAKPFGAQPTALRRA</sequence>
<accession>A0A4Q1VRZ8</accession>
<proteinExistence type="predicted"/>
<dbReference type="Gene3D" id="3.30.9.10">
    <property type="entry name" value="D-Amino Acid Oxidase, subunit A, domain 2"/>
    <property type="match status" value="1"/>
</dbReference>
<dbReference type="InterPro" id="IPR036188">
    <property type="entry name" value="FAD/NAD-bd_sf"/>
</dbReference>
<dbReference type="Gene3D" id="3.40.30.120">
    <property type="match status" value="1"/>
</dbReference>
<evidence type="ECO:0000313" key="5">
    <source>
        <dbReference type="EMBL" id="RXT54243.1"/>
    </source>
</evidence>
<dbReference type="Proteomes" id="UP000290819">
    <property type="component" value="Unassembled WGS sequence"/>
</dbReference>
<dbReference type="EMBL" id="MZXW01000004">
    <property type="protein sequence ID" value="RXT54243.1"/>
    <property type="molecule type" value="Genomic_DNA"/>
</dbReference>
<evidence type="ECO:0000259" key="4">
    <source>
        <dbReference type="Pfam" id="PF01494"/>
    </source>
</evidence>
<dbReference type="PANTHER" id="PTHR43004:SF19">
    <property type="entry name" value="BINDING MONOOXYGENASE, PUTATIVE (JCVI)-RELATED"/>
    <property type="match status" value="1"/>
</dbReference>
<comment type="caution">
    <text evidence="5">The sequence shown here is derived from an EMBL/GenBank/DDBJ whole genome shotgun (WGS) entry which is preliminary data.</text>
</comment>
<dbReference type="Gene3D" id="3.50.50.60">
    <property type="entry name" value="FAD/NAD(P)-binding domain"/>
    <property type="match status" value="1"/>
</dbReference>
<reference evidence="5 6" key="1">
    <citation type="submission" date="2017-03" db="EMBL/GenBank/DDBJ databases">
        <authorList>
            <person name="Safronova V.I."/>
            <person name="Sazanova A.L."/>
            <person name="Chirak E.R."/>
        </authorList>
    </citation>
    <scope>NUCLEOTIDE SEQUENCE [LARGE SCALE GENOMIC DNA]</scope>
    <source>
        <strain evidence="5 6">Opo-243</strain>
    </source>
</reference>
<dbReference type="SUPFAM" id="SSF51905">
    <property type="entry name" value="FAD/NAD(P)-binding domain"/>
    <property type="match status" value="1"/>
</dbReference>
<dbReference type="GO" id="GO:0071949">
    <property type="term" value="F:FAD binding"/>
    <property type="evidence" value="ECO:0007669"/>
    <property type="project" value="InterPro"/>
</dbReference>
<keyword evidence="2" id="KW-0285">Flavoprotein</keyword>
<name>A0A4Q1VRZ8_9BRAD</name>
<evidence type="ECO:0000256" key="2">
    <source>
        <dbReference type="ARBA" id="ARBA00022630"/>
    </source>
</evidence>
<dbReference type="OrthoDB" id="9791689at2"/>